<dbReference type="Pfam" id="PF04122">
    <property type="entry name" value="CW_binding_2"/>
    <property type="match status" value="3"/>
</dbReference>
<dbReference type="PANTHER" id="PTHR30032">
    <property type="entry name" value="N-ACETYLMURAMOYL-L-ALANINE AMIDASE-RELATED"/>
    <property type="match status" value="1"/>
</dbReference>
<keyword evidence="1" id="KW-0472">Membrane</keyword>
<comment type="caution">
    <text evidence="2">The sequence shown here is derived from an EMBL/GenBank/DDBJ whole genome shotgun (WGS) entry which is preliminary data.</text>
</comment>
<dbReference type="PANTHER" id="PTHR30032:SF8">
    <property type="entry name" value="GERMINATION-SPECIFIC N-ACETYLMURAMOYL-L-ALANINE AMIDASE"/>
    <property type="match status" value="1"/>
</dbReference>
<accession>A0A927ZPV2</accession>
<evidence type="ECO:0000313" key="2">
    <source>
        <dbReference type="EMBL" id="MBE6060615.1"/>
    </source>
</evidence>
<evidence type="ECO:0000256" key="1">
    <source>
        <dbReference type="SAM" id="Phobius"/>
    </source>
</evidence>
<organism evidence="2 3">
    <name type="scientific">Clostridium sulfidigenes</name>
    <dbReference type="NCBI Taxonomy" id="318464"/>
    <lineage>
        <taxon>Bacteria</taxon>
        <taxon>Bacillati</taxon>
        <taxon>Bacillota</taxon>
        <taxon>Clostridia</taxon>
        <taxon>Eubacteriales</taxon>
        <taxon>Clostridiaceae</taxon>
        <taxon>Clostridium</taxon>
    </lineage>
</organism>
<sequence length="352" mass="37523">MKINTNLINGEGYMKKKGKVISSIVAISIMGAIAFSINNRVEADAVKIRLGGSTRYETAVETSKQGWPSGSKTIVLVCGADYPDALSAAPLAKKYNAPILLTEKNALSTVVSNEINRLKPSKAYIVGGDGVVYKSVQSQLKGMGIDVKRLGGINRYETAVKVAEQVGTTNGVVLASGKSFADSLSIAPVAAKLGMPILLTDVNEYNSYNKKFIQNNSIPKTYVIGGDGVISNSNMANYKSPKRISGIDRYETNTAVFNYFKGNINLSKIYLASGMNFPDGLVGAPIAALTSSPIILMEESGTYYPKVLAAIKGIKSDQVLVLGGVGVVSDNIVNKVLEAVNYEEKFKVLSIE</sequence>
<dbReference type="InterPro" id="IPR051922">
    <property type="entry name" value="Bact_Sporulation_Assoc"/>
</dbReference>
<gene>
    <name evidence="2" type="ORF">E7215_10660</name>
</gene>
<reference evidence="2" key="1">
    <citation type="submission" date="2019-04" db="EMBL/GenBank/DDBJ databases">
        <title>Evolution of Biomass-Degrading Anaerobic Consortia Revealed by Metagenomics.</title>
        <authorList>
            <person name="Peng X."/>
        </authorList>
    </citation>
    <scope>NUCLEOTIDE SEQUENCE</scope>
    <source>
        <strain evidence="2">SIG254</strain>
    </source>
</reference>
<proteinExistence type="predicted"/>
<feature type="transmembrane region" description="Helical" evidence="1">
    <location>
        <begin position="20"/>
        <end position="37"/>
    </location>
</feature>
<name>A0A927ZPV2_9CLOT</name>
<dbReference type="EMBL" id="SVCM01000121">
    <property type="protein sequence ID" value="MBE6060615.1"/>
    <property type="molecule type" value="Genomic_DNA"/>
</dbReference>
<dbReference type="InterPro" id="IPR007253">
    <property type="entry name" value="Cell_wall-bd_2"/>
</dbReference>
<dbReference type="Proteomes" id="UP000768462">
    <property type="component" value="Unassembled WGS sequence"/>
</dbReference>
<dbReference type="AlphaFoldDB" id="A0A927ZPV2"/>
<keyword evidence="1" id="KW-0812">Transmembrane</keyword>
<dbReference type="Gene3D" id="3.40.50.12090">
    <property type="match status" value="2"/>
</dbReference>
<protein>
    <submittedName>
        <fullName evidence="2">Cell wall-binding repeat-containing protein</fullName>
    </submittedName>
</protein>
<evidence type="ECO:0000313" key="3">
    <source>
        <dbReference type="Proteomes" id="UP000768462"/>
    </source>
</evidence>
<keyword evidence="1" id="KW-1133">Transmembrane helix</keyword>